<feature type="domain" description="Transposase IS110-like N-terminal" evidence="2">
    <location>
        <begin position="81"/>
        <end position="227"/>
    </location>
</feature>
<reference evidence="5 7" key="3">
    <citation type="journal article" date="2015" name="Genome Announc.">
        <title>Genome Sequence of the Sulfate-Reducing Thermophilic Bacterium Thermodesulfovibrio yellowstonii Strain DSM 11347T (Phylum Nitrospirae).</title>
        <authorList>
            <person name="Bhatnagar S."/>
            <person name="Badger J.H."/>
            <person name="Madupu R."/>
            <person name="Khouri H.M."/>
            <person name="O'Connor E.M."/>
            <person name="Robb F.T."/>
            <person name="Ward N.L."/>
            <person name="Eisen J.A."/>
        </authorList>
    </citation>
    <scope>NUCLEOTIDE SEQUENCE [LARGE SCALE GENOMIC DNA]</scope>
    <source>
        <strain evidence="7">ATCC 51303 / DSM 11347 / YP87</strain>
        <strain evidence="5">DSM 11347</strain>
    </source>
</reference>
<dbReference type="InterPro" id="IPR003346">
    <property type="entry name" value="Transposase_20"/>
</dbReference>
<organism evidence="5 7">
    <name type="scientific">Thermodesulfovibrio yellowstonii (strain ATCC 51303 / DSM 11347 / YP87)</name>
    <dbReference type="NCBI Taxonomy" id="289376"/>
    <lineage>
        <taxon>Bacteria</taxon>
        <taxon>Pseudomonadati</taxon>
        <taxon>Nitrospirota</taxon>
        <taxon>Thermodesulfovibrionia</taxon>
        <taxon>Thermodesulfovibrionales</taxon>
        <taxon>Thermodesulfovibrionaceae</taxon>
        <taxon>Thermodesulfovibrio</taxon>
    </lineage>
</organism>
<keyword evidence="1" id="KW-0175">Coiled coil</keyword>
<dbReference type="EnsemblBacteria" id="ACI21775">
    <property type="protein sequence ID" value="ACI21775"/>
    <property type="gene ID" value="THEYE_A0335"/>
</dbReference>
<dbReference type="eggNOG" id="COG3547">
    <property type="taxonomic scope" value="Bacteria"/>
</dbReference>
<protein>
    <submittedName>
        <fullName evidence="5">Pilin inverting protein, putative</fullName>
    </submittedName>
</protein>
<name>B5YGL1_THEYD</name>
<dbReference type="STRING" id="289376.THEYE_A0335"/>
<dbReference type="GO" id="GO:0006313">
    <property type="term" value="P:DNA transposition"/>
    <property type="evidence" value="ECO:0007669"/>
    <property type="project" value="InterPro"/>
</dbReference>
<dbReference type="Proteomes" id="UP000000718">
    <property type="component" value="Chromosome"/>
</dbReference>
<reference evidence="5" key="2">
    <citation type="submission" date="2008-08" db="EMBL/GenBank/DDBJ databases">
        <authorList>
            <person name="Dodson R.J."/>
            <person name="Durkin A.S."/>
            <person name="Wu M."/>
            <person name="Eisen J."/>
            <person name="Sutton G."/>
        </authorList>
    </citation>
    <scope>NUCLEOTIDE SEQUENCE</scope>
    <source>
        <strain evidence="5">DSM 11347</strain>
    </source>
</reference>
<dbReference type="KEGG" id="tye:THEYE_A1615"/>
<evidence type="ECO:0000313" key="5">
    <source>
        <dbReference type="EMBL" id="ACI21122.1"/>
    </source>
</evidence>
<dbReference type="Pfam" id="PF02371">
    <property type="entry name" value="Transposase_20"/>
    <property type="match status" value="1"/>
</dbReference>
<evidence type="ECO:0000313" key="4">
    <source>
        <dbReference type="EMBL" id="ACI20409.1"/>
    </source>
</evidence>
<dbReference type="EMBL" id="CP001147">
    <property type="protein sequence ID" value="ACI21122.1"/>
    <property type="molecule type" value="Genomic_DNA"/>
</dbReference>
<evidence type="ECO:0000259" key="3">
    <source>
        <dbReference type="Pfam" id="PF02371"/>
    </source>
</evidence>
<dbReference type="EnsemblBacteria" id="ACI20409">
    <property type="protein sequence ID" value="ACI20409"/>
    <property type="gene ID" value="THEYE_A1667"/>
</dbReference>
<dbReference type="KEGG" id="tye:THEYE_A1667"/>
<dbReference type="NCBIfam" id="NF033542">
    <property type="entry name" value="transpos_IS110"/>
    <property type="match status" value="1"/>
</dbReference>
<sequence length="403" mass="46411">MVMVYNYRGGVKVKERKSELSLVMQDRSECCSLSLRFLNLNGNIRSGTCITYHDDRLKEVLRKNQYTNKEGFIMSTYKVFIGIDVSKKYLNAAILNGDTTVTFKSLYCPEEFEKELNRHLKEIEKSELLIVMEHTGVYHLRLAHYLYESGYNVGVINPYSMRKFFEAKGKRAKTDKVDSIVIAEYGRQFFDGKLYRPKTEAQKQIETRLRLLDDFQRQINMVKNQREALSHVPMEGIKKVLRYYDGIIKALSSSMKKVEKEIQKLCREKFKKQRELLESIPGISDRAISVVVSMLRGFEGFSRAKEVGSFVGICPSPYESGDTVRGRGSIMKRGNSYVRKVFYMCTLSAIRVNVYCKGLYERLLKKGKSKKLALVAVGHKLLRQCFGVLRSGKEFNPSLVKST</sequence>
<dbReference type="OrthoDB" id="3191145at2"/>
<dbReference type="Pfam" id="PF01548">
    <property type="entry name" value="DEDD_Tnp_IS110"/>
    <property type="match status" value="1"/>
</dbReference>
<evidence type="ECO:0000259" key="2">
    <source>
        <dbReference type="Pfam" id="PF01548"/>
    </source>
</evidence>
<dbReference type="GO" id="GO:0003677">
    <property type="term" value="F:DNA binding"/>
    <property type="evidence" value="ECO:0007669"/>
    <property type="project" value="InterPro"/>
</dbReference>
<dbReference type="EMBL" id="CP001147">
    <property type="protein sequence ID" value="ACI21775.1"/>
    <property type="molecule type" value="Genomic_DNA"/>
</dbReference>
<accession>B5YGL1</accession>
<evidence type="ECO:0000313" key="7">
    <source>
        <dbReference type="Proteomes" id="UP000000718"/>
    </source>
</evidence>
<dbReference type="PANTHER" id="PTHR33055:SF3">
    <property type="entry name" value="PUTATIVE TRANSPOSASE FOR IS117-RELATED"/>
    <property type="match status" value="1"/>
</dbReference>
<dbReference type="InterPro" id="IPR002525">
    <property type="entry name" value="Transp_IS110-like_N"/>
</dbReference>
<feature type="coiled-coil region" evidence="1">
    <location>
        <begin position="212"/>
        <end position="275"/>
    </location>
</feature>
<dbReference type="EnsemblBacteria" id="ACI21122">
    <property type="protein sequence ID" value="ACI21122"/>
    <property type="gene ID" value="THEYE_A1615"/>
</dbReference>
<proteinExistence type="predicted"/>
<keyword evidence="7" id="KW-1185">Reference proteome</keyword>
<dbReference type="EMBL" id="CP001147">
    <property type="protein sequence ID" value="ACI20409.1"/>
    <property type="molecule type" value="Genomic_DNA"/>
</dbReference>
<dbReference type="HOGENOM" id="CLU_036902_5_0_0"/>
<dbReference type="PANTHER" id="PTHR33055">
    <property type="entry name" value="TRANSPOSASE FOR INSERTION SEQUENCE ELEMENT IS1111A"/>
    <property type="match status" value="1"/>
</dbReference>
<dbReference type="PATRIC" id="fig|289376.4.peg.1571"/>
<dbReference type="InterPro" id="IPR047650">
    <property type="entry name" value="Transpos_IS110"/>
</dbReference>
<feature type="domain" description="Transposase IS116/IS110/IS902 C-terminal" evidence="3">
    <location>
        <begin position="275"/>
        <end position="359"/>
    </location>
</feature>
<dbReference type="GO" id="GO:0004803">
    <property type="term" value="F:transposase activity"/>
    <property type="evidence" value="ECO:0007669"/>
    <property type="project" value="InterPro"/>
</dbReference>
<reference evidence="7" key="1">
    <citation type="submission" date="2008-08" db="EMBL/GenBank/DDBJ databases">
        <title>The complete genome sequence of Thermodesulfovibrio yellowstonii strain ATCC 51303 / DSM 11347 / YP87.</title>
        <authorList>
            <person name="Dodson R.J."/>
            <person name="Durkin A.S."/>
            <person name="Wu M."/>
            <person name="Eisen J."/>
            <person name="Sutton G."/>
        </authorList>
    </citation>
    <scope>NUCLEOTIDE SEQUENCE [LARGE SCALE GENOMIC DNA]</scope>
    <source>
        <strain evidence="7">ATCC 51303 / DSM 11347 / YP87</strain>
    </source>
</reference>
<gene>
    <name evidence="6" type="ordered locus">THEYE_A0335</name>
    <name evidence="5" type="ordered locus">THEYE_A1615</name>
    <name evidence="4" type="ordered locus">THEYE_A1667</name>
</gene>
<evidence type="ECO:0000256" key="1">
    <source>
        <dbReference type="SAM" id="Coils"/>
    </source>
</evidence>
<dbReference type="AlphaFoldDB" id="B5YGL1"/>
<evidence type="ECO:0000313" key="6">
    <source>
        <dbReference type="EMBL" id="ACI21775.1"/>
    </source>
</evidence>
<dbReference type="KEGG" id="tye:THEYE_A0335"/>